<evidence type="ECO:0000256" key="2">
    <source>
        <dbReference type="ARBA" id="ARBA00022989"/>
    </source>
</evidence>
<protein>
    <submittedName>
        <fullName evidence="5">MFS transporter</fullName>
    </submittedName>
</protein>
<evidence type="ECO:0000313" key="6">
    <source>
        <dbReference type="Proteomes" id="UP000286482"/>
    </source>
</evidence>
<dbReference type="RefSeq" id="WP_120353844.1">
    <property type="nucleotide sequence ID" value="NZ_RAQO01000004.1"/>
</dbReference>
<feature type="transmembrane region" description="Helical" evidence="4">
    <location>
        <begin position="202"/>
        <end position="226"/>
    </location>
</feature>
<feature type="transmembrane region" description="Helical" evidence="4">
    <location>
        <begin position="238"/>
        <end position="256"/>
    </location>
</feature>
<dbReference type="Gene3D" id="1.20.1250.20">
    <property type="entry name" value="MFS general substrate transporter like domains"/>
    <property type="match status" value="1"/>
</dbReference>
<comment type="caution">
    <text evidence="5">The sequence shown here is derived from an EMBL/GenBank/DDBJ whole genome shotgun (WGS) entry which is preliminary data.</text>
</comment>
<evidence type="ECO:0000313" key="5">
    <source>
        <dbReference type="EMBL" id="RKF19839.1"/>
    </source>
</evidence>
<dbReference type="Pfam" id="PF07690">
    <property type="entry name" value="MFS_1"/>
    <property type="match status" value="1"/>
</dbReference>
<feature type="transmembrane region" description="Helical" evidence="4">
    <location>
        <begin position="325"/>
        <end position="348"/>
    </location>
</feature>
<gene>
    <name evidence="5" type="ORF">DBZ36_05100</name>
</gene>
<feature type="transmembrane region" description="Helical" evidence="4">
    <location>
        <begin position="97"/>
        <end position="115"/>
    </location>
</feature>
<keyword evidence="3 4" id="KW-0472">Membrane</keyword>
<keyword evidence="1 4" id="KW-0812">Transmembrane</keyword>
<dbReference type="GO" id="GO:0022857">
    <property type="term" value="F:transmembrane transporter activity"/>
    <property type="evidence" value="ECO:0007669"/>
    <property type="project" value="InterPro"/>
</dbReference>
<dbReference type="InterPro" id="IPR011701">
    <property type="entry name" value="MFS"/>
</dbReference>
<name>A0A420EGM4_9ALTE</name>
<keyword evidence="2 4" id="KW-1133">Transmembrane helix</keyword>
<accession>A0A420EGM4</accession>
<feature type="transmembrane region" description="Helical" evidence="4">
    <location>
        <begin position="73"/>
        <end position="91"/>
    </location>
</feature>
<dbReference type="InterPro" id="IPR036259">
    <property type="entry name" value="MFS_trans_sf"/>
</dbReference>
<feature type="transmembrane region" description="Helical" evidence="4">
    <location>
        <begin position="163"/>
        <end position="181"/>
    </location>
</feature>
<evidence type="ECO:0000256" key="1">
    <source>
        <dbReference type="ARBA" id="ARBA00022692"/>
    </source>
</evidence>
<feature type="transmembrane region" description="Helical" evidence="4">
    <location>
        <begin position="354"/>
        <end position="376"/>
    </location>
</feature>
<organism evidence="5 6">
    <name type="scientific">Alginatibacterium sediminis</name>
    <dbReference type="NCBI Taxonomy" id="2164068"/>
    <lineage>
        <taxon>Bacteria</taxon>
        <taxon>Pseudomonadati</taxon>
        <taxon>Pseudomonadota</taxon>
        <taxon>Gammaproteobacteria</taxon>
        <taxon>Alteromonadales</taxon>
        <taxon>Alteromonadaceae</taxon>
        <taxon>Alginatibacterium</taxon>
    </lineage>
</organism>
<keyword evidence="6" id="KW-1185">Reference proteome</keyword>
<dbReference type="OrthoDB" id="9774288at2"/>
<sequence length="389" mass="43676">MNQLQNKQRLLLSMAFLMPFSFSIWMVLINNFTIEVAQFNGQQIGILQSLREIPGFLAFTAVYILLVLNEQRFALISLFVLGFGIAITGYFPSAYGLYFTTVIMSIGFHYFETCNQSLTLQWIPASQTAGFMGKALAVKGGASVIAYGLLWLLLEFYHIEYKYLYLVFGSIAMFAVLYFAWRYPLFTTEHAQHKHLVLRPRYALFYLLTFFSGARRQIFVVFAGFLMVERFDYSASNIALLFLVNQVFNMLFASAIGRWVGRIGERKALCIEYIGLIIVFSGYAVVDSAVAAAVLYVVDHLFFALAIAVKTYFQKIADPKDIASTAGVSFTINHIAAVVLPGLLGMLWLVQPSLVFWIGALIALCSLLCSLLIPAIPKPGKEWLLFKTA</sequence>
<feature type="transmembrane region" description="Helical" evidence="4">
    <location>
        <begin position="136"/>
        <end position="157"/>
    </location>
</feature>
<dbReference type="Proteomes" id="UP000286482">
    <property type="component" value="Unassembled WGS sequence"/>
</dbReference>
<reference evidence="5 6" key="1">
    <citation type="submission" date="2018-09" db="EMBL/GenBank/DDBJ databases">
        <authorList>
            <person name="Wang Z."/>
        </authorList>
    </citation>
    <scope>NUCLEOTIDE SEQUENCE [LARGE SCALE GENOMIC DNA]</scope>
    <source>
        <strain evidence="5 6">ALS 81</strain>
    </source>
</reference>
<feature type="transmembrane region" description="Helical" evidence="4">
    <location>
        <begin position="268"/>
        <end position="286"/>
    </location>
</feature>
<evidence type="ECO:0000256" key="3">
    <source>
        <dbReference type="ARBA" id="ARBA00023136"/>
    </source>
</evidence>
<dbReference type="EMBL" id="RAQO01000004">
    <property type="protein sequence ID" value="RKF19839.1"/>
    <property type="molecule type" value="Genomic_DNA"/>
</dbReference>
<dbReference type="SUPFAM" id="SSF103473">
    <property type="entry name" value="MFS general substrate transporter"/>
    <property type="match status" value="1"/>
</dbReference>
<proteinExistence type="predicted"/>
<feature type="transmembrane region" description="Helical" evidence="4">
    <location>
        <begin position="46"/>
        <end position="66"/>
    </location>
</feature>
<evidence type="ECO:0000256" key="4">
    <source>
        <dbReference type="SAM" id="Phobius"/>
    </source>
</evidence>
<dbReference type="AlphaFoldDB" id="A0A420EGM4"/>
<feature type="transmembrane region" description="Helical" evidence="4">
    <location>
        <begin position="12"/>
        <end position="34"/>
    </location>
</feature>